<name>A0ABR8PYK0_9CLOT</name>
<dbReference type="PANTHER" id="PTHR45527">
    <property type="entry name" value="NONRIBOSOMAL PEPTIDE SYNTHETASE"/>
    <property type="match status" value="1"/>
</dbReference>
<evidence type="ECO:0000313" key="3">
    <source>
        <dbReference type="EMBL" id="MBD7913256.1"/>
    </source>
</evidence>
<dbReference type="InterPro" id="IPR023213">
    <property type="entry name" value="CAT-like_dom_sf"/>
</dbReference>
<dbReference type="PROSITE" id="PS50075">
    <property type="entry name" value="CARRIER"/>
    <property type="match status" value="1"/>
</dbReference>
<organism evidence="3 4">
    <name type="scientific">Clostridium cibarium</name>
    <dbReference type="NCBI Taxonomy" id="2762247"/>
    <lineage>
        <taxon>Bacteria</taxon>
        <taxon>Bacillati</taxon>
        <taxon>Bacillota</taxon>
        <taxon>Clostridia</taxon>
        <taxon>Eubacteriales</taxon>
        <taxon>Clostridiaceae</taxon>
        <taxon>Clostridium</taxon>
    </lineage>
</organism>
<dbReference type="Proteomes" id="UP000627781">
    <property type="component" value="Unassembled WGS sequence"/>
</dbReference>
<evidence type="ECO:0000313" key="4">
    <source>
        <dbReference type="Proteomes" id="UP000627781"/>
    </source>
</evidence>
<dbReference type="SUPFAM" id="SSF52777">
    <property type="entry name" value="CoA-dependent acyltransferases"/>
    <property type="match status" value="2"/>
</dbReference>
<dbReference type="CDD" id="cd19531">
    <property type="entry name" value="LCL_NRPS-like"/>
    <property type="match status" value="1"/>
</dbReference>
<dbReference type="InterPro" id="IPR009081">
    <property type="entry name" value="PP-bd_ACP"/>
</dbReference>
<evidence type="ECO:0000256" key="1">
    <source>
        <dbReference type="ARBA" id="ARBA00001957"/>
    </source>
</evidence>
<feature type="domain" description="Carrier" evidence="2">
    <location>
        <begin position="126"/>
        <end position="201"/>
    </location>
</feature>
<proteinExistence type="predicted"/>
<dbReference type="Gene3D" id="3.40.50.12780">
    <property type="entry name" value="N-terminal domain of ligase-like"/>
    <property type="match status" value="1"/>
</dbReference>
<comment type="cofactor">
    <cofactor evidence="1">
        <name>pantetheine 4'-phosphate</name>
        <dbReference type="ChEBI" id="CHEBI:47942"/>
    </cofactor>
</comment>
<dbReference type="RefSeq" id="WP_243240499.1">
    <property type="nucleotide sequence ID" value="NZ_JACSRA010000041.1"/>
</dbReference>
<dbReference type="SUPFAM" id="SSF56801">
    <property type="entry name" value="Acetyl-CoA synthetase-like"/>
    <property type="match status" value="1"/>
</dbReference>
<dbReference type="InterPro" id="IPR001242">
    <property type="entry name" value="Condensation_dom"/>
</dbReference>
<dbReference type="InterPro" id="IPR036736">
    <property type="entry name" value="ACP-like_sf"/>
</dbReference>
<dbReference type="Pfam" id="PF00550">
    <property type="entry name" value="PP-binding"/>
    <property type="match status" value="1"/>
</dbReference>
<keyword evidence="4" id="KW-1185">Reference proteome</keyword>
<dbReference type="EMBL" id="JACSRA010000041">
    <property type="protein sequence ID" value="MBD7913256.1"/>
    <property type="molecule type" value="Genomic_DNA"/>
</dbReference>
<accession>A0ABR8PYK0</accession>
<comment type="caution">
    <text evidence="3">The sequence shown here is derived from an EMBL/GenBank/DDBJ whole genome shotgun (WGS) entry which is preliminary data.</text>
</comment>
<dbReference type="Gene3D" id="3.30.559.30">
    <property type="entry name" value="Nonribosomal peptide synthetase, condensation domain"/>
    <property type="match status" value="1"/>
</dbReference>
<dbReference type="InterPro" id="IPR042099">
    <property type="entry name" value="ANL_N_sf"/>
</dbReference>
<dbReference type="Gene3D" id="1.10.1200.10">
    <property type="entry name" value="ACP-like"/>
    <property type="match status" value="1"/>
</dbReference>
<dbReference type="Gene3D" id="3.30.559.10">
    <property type="entry name" value="Chloramphenicol acetyltransferase-like domain"/>
    <property type="match status" value="1"/>
</dbReference>
<feature type="non-terminal residue" evidence="3">
    <location>
        <position position="1"/>
    </location>
</feature>
<sequence>IYKTGDLARILPDGNIEFLGRIDSQVKIRGFRIELGEVENAILSNKKVKEVVLVVNEDDEKKICGYYTGAEIEELELRTYISNKLPNYMMPSFLMRLEKMPLTPNGKIDKKALPKAEVEISTNYIEPRNHIEKSLSDIWSEIIGVKKIGLRDDFFELGGHSLKAINIVYKINKEFNINIQVQDVFEKTTIEAMGLYLQELLISSNEAATTFENGEEVNFKEIQKAEIKSHYEVSLAQNMMYIINQINTSSYNYNVPTAYLVEGKLDKEKLENVVRQLIDRHESLRTRFTVIDNITYQVIDENVDFKIEYLRYKKDYEDNEESILDIVSNFKRLFNLRLSPLIRVVLLELNDKSILFMDIHHIVVDGVSMNIIIKELAELYNGNSLEPLNLQYKDFSEWQNKLIKAGEIDKQKDFWLNYLDENIEKLDLPRDYDSEDKYSFKGGDINIKLDQTIVTKIDKFVKEMQITKFIFMFSAVSILLNKYTLKEKIIISTPVSGRTNSDLNNIVGMFVNTLPIKINITDFMNLNEFLHDVKLQLLSVFENQDYPVESLVGELSKQRKLNNNSLFDVIFSYEYDDLSVESIGDAKIKPLDLKTNVSKNELTIVASEGEELTISSIYDSSIFKEETIDEMLANLENIIIQMLEQPQMPIKNIGLIDDESTEEGQDDELDDLLFDL</sequence>
<dbReference type="InterPro" id="IPR045851">
    <property type="entry name" value="AMP-bd_C_sf"/>
</dbReference>
<evidence type="ECO:0000259" key="2">
    <source>
        <dbReference type="PROSITE" id="PS50075"/>
    </source>
</evidence>
<gene>
    <name evidence="3" type="ORF">H9661_18035</name>
</gene>
<dbReference type="SUPFAM" id="SSF47336">
    <property type="entry name" value="ACP-like"/>
    <property type="match status" value="1"/>
</dbReference>
<dbReference type="Pfam" id="PF13193">
    <property type="entry name" value="AMP-binding_C"/>
    <property type="match status" value="1"/>
</dbReference>
<reference evidence="3 4" key="1">
    <citation type="submission" date="2020-08" db="EMBL/GenBank/DDBJ databases">
        <title>A Genomic Blueprint of the Chicken Gut Microbiome.</title>
        <authorList>
            <person name="Gilroy R."/>
            <person name="Ravi A."/>
            <person name="Getino M."/>
            <person name="Pursley I."/>
            <person name="Horton D.L."/>
            <person name="Alikhan N.-F."/>
            <person name="Baker D."/>
            <person name="Gharbi K."/>
            <person name="Hall N."/>
            <person name="Watson M."/>
            <person name="Adriaenssens E.M."/>
            <person name="Foster-Nyarko E."/>
            <person name="Jarju S."/>
            <person name="Secka A."/>
            <person name="Antonio M."/>
            <person name="Oren A."/>
            <person name="Chaudhuri R."/>
            <person name="La Ragione R.M."/>
            <person name="Hildebrand F."/>
            <person name="Pallen M.J."/>
        </authorList>
    </citation>
    <scope>NUCLEOTIDE SEQUENCE [LARGE SCALE GENOMIC DNA]</scope>
    <source>
        <strain evidence="3 4">Sa3CVN1</strain>
    </source>
</reference>
<dbReference type="Gene3D" id="3.30.300.30">
    <property type="match status" value="1"/>
</dbReference>
<dbReference type="Pfam" id="PF00668">
    <property type="entry name" value="Condensation"/>
    <property type="match status" value="1"/>
</dbReference>
<protein>
    <submittedName>
        <fullName evidence="3">Non-ribosomal peptide synthetase</fullName>
    </submittedName>
</protein>
<dbReference type="InterPro" id="IPR025110">
    <property type="entry name" value="AMP-bd_C"/>
</dbReference>
<dbReference type="PANTHER" id="PTHR45527:SF1">
    <property type="entry name" value="FATTY ACID SYNTHASE"/>
    <property type="match status" value="1"/>
</dbReference>